<reference evidence="3 4" key="1">
    <citation type="journal article" date="2023" name="G3 (Bethesda)">
        <title>A chromosome-length genome assembly and annotation of blackberry (Rubus argutus, cv. 'Hillquist').</title>
        <authorList>
            <person name="Bruna T."/>
            <person name="Aryal R."/>
            <person name="Dudchenko O."/>
            <person name="Sargent D.J."/>
            <person name="Mead D."/>
            <person name="Buti M."/>
            <person name="Cavallini A."/>
            <person name="Hytonen T."/>
            <person name="Andres J."/>
            <person name="Pham M."/>
            <person name="Weisz D."/>
            <person name="Mascagni F."/>
            <person name="Usai G."/>
            <person name="Natali L."/>
            <person name="Bassil N."/>
            <person name="Fernandez G.E."/>
            <person name="Lomsadze A."/>
            <person name="Armour M."/>
            <person name="Olukolu B."/>
            <person name="Poorten T."/>
            <person name="Britton C."/>
            <person name="Davik J."/>
            <person name="Ashrafi H."/>
            <person name="Aiden E.L."/>
            <person name="Borodovsky M."/>
            <person name="Worthington M."/>
        </authorList>
    </citation>
    <scope>NUCLEOTIDE SEQUENCE [LARGE SCALE GENOMIC DNA]</scope>
    <source>
        <strain evidence="3">PI 553951</strain>
    </source>
</reference>
<dbReference type="Gene3D" id="1.20.1280.50">
    <property type="match status" value="1"/>
</dbReference>
<dbReference type="CDD" id="cd22160">
    <property type="entry name" value="F-box_AtFBL13-like"/>
    <property type="match status" value="1"/>
</dbReference>
<dbReference type="PROSITE" id="PS50181">
    <property type="entry name" value="FBOX"/>
    <property type="match status" value="1"/>
</dbReference>
<gene>
    <name evidence="3" type="ORF">M0R45_028024</name>
</gene>
<evidence type="ECO:0000259" key="2">
    <source>
        <dbReference type="PROSITE" id="PS50181"/>
    </source>
</evidence>
<feature type="region of interest" description="Disordered" evidence="1">
    <location>
        <begin position="1"/>
        <end position="23"/>
    </location>
</feature>
<evidence type="ECO:0000256" key="1">
    <source>
        <dbReference type="SAM" id="MobiDB-lite"/>
    </source>
</evidence>
<dbReference type="InterPro" id="IPR036047">
    <property type="entry name" value="F-box-like_dom_sf"/>
</dbReference>
<dbReference type="PANTHER" id="PTHR34145">
    <property type="entry name" value="OS02G0105600 PROTEIN"/>
    <property type="match status" value="1"/>
</dbReference>
<dbReference type="Pfam" id="PF23622">
    <property type="entry name" value="LRR_At1g61320_AtMIF1"/>
    <property type="match status" value="1"/>
</dbReference>
<organism evidence="3 4">
    <name type="scientific">Rubus argutus</name>
    <name type="common">Southern blackberry</name>
    <dbReference type="NCBI Taxonomy" id="59490"/>
    <lineage>
        <taxon>Eukaryota</taxon>
        <taxon>Viridiplantae</taxon>
        <taxon>Streptophyta</taxon>
        <taxon>Embryophyta</taxon>
        <taxon>Tracheophyta</taxon>
        <taxon>Spermatophyta</taxon>
        <taxon>Magnoliopsida</taxon>
        <taxon>eudicotyledons</taxon>
        <taxon>Gunneridae</taxon>
        <taxon>Pentapetalae</taxon>
        <taxon>rosids</taxon>
        <taxon>fabids</taxon>
        <taxon>Rosales</taxon>
        <taxon>Rosaceae</taxon>
        <taxon>Rosoideae</taxon>
        <taxon>Rosoideae incertae sedis</taxon>
        <taxon>Rubus</taxon>
    </lineage>
</organism>
<dbReference type="InterPro" id="IPR055357">
    <property type="entry name" value="LRR_At1g61320_AtMIF1"/>
</dbReference>
<dbReference type="SMART" id="SM00256">
    <property type="entry name" value="FBOX"/>
    <property type="match status" value="1"/>
</dbReference>
<dbReference type="Gene3D" id="3.80.10.10">
    <property type="entry name" value="Ribonuclease Inhibitor"/>
    <property type="match status" value="1"/>
</dbReference>
<dbReference type="InterPro" id="IPR053781">
    <property type="entry name" value="F-box_AtFBL13-like"/>
</dbReference>
<accession>A0AAW1W443</accession>
<protein>
    <recommendedName>
        <fullName evidence="2">F-box domain-containing protein</fullName>
    </recommendedName>
</protein>
<dbReference type="PANTHER" id="PTHR34145:SF68">
    <property type="entry name" value="FBD DOMAIN-CONTAINING PROTEIN"/>
    <property type="match status" value="1"/>
</dbReference>
<comment type="caution">
    <text evidence="3">The sequence shown here is derived from an EMBL/GenBank/DDBJ whole genome shotgun (WGS) entry which is preliminary data.</text>
</comment>
<dbReference type="SUPFAM" id="SSF81383">
    <property type="entry name" value="F-box domain"/>
    <property type="match status" value="1"/>
</dbReference>
<dbReference type="InterPro" id="IPR001810">
    <property type="entry name" value="F-box_dom"/>
</dbReference>
<feature type="domain" description="F-box" evidence="2">
    <location>
        <begin position="36"/>
        <end position="84"/>
    </location>
</feature>
<sequence>MKRRRRTARSVKDDEDENKGKRRRKSKVVEFEYNLVDRMSVLPYEILVSMVSFLPIKEAVATSVLSRRWRHVWKSSMSLNFQAVNFEAGSNYSYFTNQCKHWQGLQSINYADWVNHIVKQHRGQYIERFRVCFFLNRYFSSSIDEWIRFAMERRVQILELELLETLEDNVYTFPHTLLGLEKRFSKEELYSGIPSLPLPSPGCSIGIKFLKVLRLQNIGVTAQVLNYFLSNCPVLEQLALRMAPKLVNLRVISPSIALKHLLIHNCDDLKSIEIRNANIVSFTYRGLDMIDLHLSNVPLLVEVSISKLTFHRRSLSLAFAQLSCCLSQIEILTLDIKGAVYIQNHLFPTLANVKYLELTSSPEHDWDIHHLICFMKATPYLQRLSLKLAQIFKVRTAREIEMRDKADCPPHHHLKVVEIAGYRGNTWSVEHVVHLIKKAVSLEKIVIDPRNLCFLPGRDRDVKEIDEEGKARDHAMQHLKGIVPSSIEFVCL</sequence>
<dbReference type="InterPro" id="IPR053772">
    <property type="entry name" value="At1g61320/At1g61330-like"/>
</dbReference>
<dbReference type="SUPFAM" id="SSF52047">
    <property type="entry name" value="RNI-like"/>
    <property type="match status" value="1"/>
</dbReference>
<keyword evidence="4" id="KW-1185">Reference proteome</keyword>
<dbReference type="InterPro" id="IPR032675">
    <property type="entry name" value="LRR_dom_sf"/>
</dbReference>
<name>A0AAW1W443_RUBAR</name>
<evidence type="ECO:0000313" key="4">
    <source>
        <dbReference type="Proteomes" id="UP001457282"/>
    </source>
</evidence>
<dbReference type="AlphaFoldDB" id="A0AAW1W443"/>
<evidence type="ECO:0000313" key="3">
    <source>
        <dbReference type="EMBL" id="KAK9919432.1"/>
    </source>
</evidence>
<dbReference type="Proteomes" id="UP001457282">
    <property type="component" value="Unassembled WGS sequence"/>
</dbReference>
<proteinExistence type="predicted"/>
<dbReference type="Pfam" id="PF00646">
    <property type="entry name" value="F-box"/>
    <property type="match status" value="1"/>
</dbReference>
<dbReference type="EMBL" id="JBEDUW010000006">
    <property type="protein sequence ID" value="KAK9919432.1"/>
    <property type="molecule type" value="Genomic_DNA"/>
</dbReference>